<dbReference type="RefSeq" id="WP_209366524.1">
    <property type="nucleotide sequence ID" value="NZ_CP046956.1"/>
</dbReference>
<protein>
    <recommendedName>
        <fullName evidence="3">DUF4352 domain-containing protein</fullName>
    </recommendedName>
</protein>
<evidence type="ECO:0008006" key="3">
    <source>
        <dbReference type="Google" id="ProtNLM"/>
    </source>
</evidence>
<sequence>MAGYEELKEKLTAWNQQTAAYLNQISQLIEEKQNQTLPLPRLTSYFTSSLHAAHHKKRENILFGDFHIKNTGSQPVRDLGICLRIRTTVPYDFSGKYHLPNSNASSRQLSEWERVEQESEEDYWFKRMGDGELLPGETVSFSNFQLKWKADDHYTMVVEGFVYCDLDTDGITALNQLNISGEI</sequence>
<dbReference type="EMBL" id="CP046956">
    <property type="protein sequence ID" value="QTM97998.1"/>
    <property type="molecule type" value="Genomic_DNA"/>
</dbReference>
<reference evidence="1 2" key="1">
    <citation type="submission" date="2019-12" db="EMBL/GenBank/DDBJ databases">
        <title>The whole genome sequencing of a strain isolated from a Mars analog, Dalangtan Playa.</title>
        <authorList>
            <person name="Huang T."/>
        </authorList>
    </citation>
    <scope>NUCLEOTIDE SEQUENCE [LARGE SCALE GENOMIC DNA]</scope>
    <source>
        <strain evidence="1 2">DP4-553-S</strain>
    </source>
</reference>
<accession>A0ABX7VNH8</accession>
<organism evidence="1 2">
    <name type="scientific">Sediminibacillus dalangtanensis</name>
    <dbReference type="NCBI Taxonomy" id="2729421"/>
    <lineage>
        <taxon>Bacteria</taxon>
        <taxon>Bacillati</taxon>
        <taxon>Bacillota</taxon>
        <taxon>Bacilli</taxon>
        <taxon>Bacillales</taxon>
        <taxon>Bacillaceae</taxon>
        <taxon>Sediminibacillus</taxon>
    </lineage>
</organism>
<proteinExistence type="predicted"/>
<evidence type="ECO:0000313" key="1">
    <source>
        <dbReference type="EMBL" id="QTM97998.1"/>
    </source>
</evidence>
<name>A0ABX7VNH8_9BACI</name>
<evidence type="ECO:0000313" key="2">
    <source>
        <dbReference type="Proteomes" id="UP000665043"/>
    </source>
</evidence>
<gene>
    <name evidence="1" type="ORF">ERJ70_00855</name>
</gene>
<keyword evidence="2" id="KW-1185">Reference proteome</keyword>
<dbReference type="Proteomes" id="UP000665043">
    <property type="component" value="Chromosome"/>
</dbReference>